<protein>
    <submittedName>
        <fullName evidence="1">Uncharacterized protein</fullName>
    </submittedName>
</protein>
<gene>
    <name evidence="1" type="ORF">BDN72DRAFT_575366</name>
</gene>
<proteinExistence type="predicted"/>
<accession>A0ACD3AW18</accession>
<organism evidence="1 2">
    <name type="scientific">Pluteus cervinus</name>
    <dbReference type="NCBI Taxonomy" id="181527"/>
    <lineage>
        <taxon>Eukaryota</taxon>
        <taxon>Fungi</taxon>
        <taxon>Dikarya</taxon>
        <taxon>Basidiomycota</taxon>
        <taxon>Agaricomycotina</taxon>
        <taxon>Agaricomycetes</taxon>
        <taxon>Agaricomycetidae</taxon>
        <taxon>Agaricales</taxon>
        <taxon>Pluteineae</taxon>
        <taxon>Pluteaceae</taxon>
        <taxon>Pluteus</taxon>
    </lineage>
</organism>
<keyword evidence="2" id="KW-1185">Reference proteome</keyword>
<dbReference type="EMBL" id="ML208321">
    <property type="protein sequence ID" value="TFK69943.1"/>
    <property type="molecule type" value="Genomic_DNA"/>
</dbReference>
<dbReference type="Proteomes" id="UP000308600">
    <property type="component" value="Unassembled WGS sequence"/>
</dbReference>
<sequence>MFWRYTRQVAGIRARFPKQKKGFLVPSLIFTLSISERPYILDSSRQHRLDININSEIARILRSSKSGRSQTLPRGVFITQDDCVFTGME</sequence>
<reference evidence="1 2" key="1">
    <citation type="journal article" date="2019" name="Nat. Ecol. Evol.">
        <title>Megaphylogeny resolves global patterns of mushroom evolution.</title>
        <authorList>
            <person name="Varga T."/>
            <person name="Krizsan K."/>
            <person name="Foldi C."/>
            <person name="Dima B."/>
            <person name="Sanchez-Garcia M."/>
            <person name="Sanchez-Ramirez S."/>
            <person name="Szollosi G.J."/>
            <person name="Szarkandi J.G."/>
            <person name="Papp V."/>
            <person name="Albert L."/>
            <person name="Andreopoulos W."/>
            <person name="Angelini C."/>
            <person name="Antonin V."/>
            <person name="Barry K.W."/>
            <person name="Bougher N.L."/>
            <person name="Buchanan P."/>
            <person name="Buyck B."/>
            <person name="Bense V."/>
            <person name="Catcheside P."/>
            <person name="Chovatia M."/>
            <person name="Cooper J."/>
            <person name="Damon W."/>
            <person name="Desjardin D."/>
            <person name="Finy P."/>
            <person name="Geml J."/>
            <person name="Haridas S."/>
            <person name="Hughes K."/>
            <person name="Justo A."/>
            <person name="Karasinski D."/>
            <person name="Kautmanova I."/>
            <person name="Kiss B."/>
            <person name="Kocsube S."/>
            <person name="Kotiranta H."/>
            <person name="LaButti K.M."/>
            <person name="Lechner B.E."/>
            <person name="Liimatainen K."/>
            <person name="Lipzen A."/>
            <person name="Lukacs Z."/>
            <person name="Mihaltcheva S."/>
            <person name="Morgado L.N."/>
            <person name="Niskanen T."/>
            <person name="Noordeloos M.E."/>
            <person name="Ohm R.A."/>
            <person name="Ortiz-Santana B."/>
            <person name="Ovrebo C."/>
            <person name="Racz N."/>
            <person name="Riley R."/>
            <person name="Savchenko A."/>
            <person name="Shiryaev A."/>
            <person name="Soop K."/>
            <person name="Spirin V."/>
            <person name="Szebenyi C."/>
            <person name="Tomsovsky M."/>
            <person name="Tulloss R.E."/>
            <person name="Uehling J."/>
            <person name="Grigoriev I.V."/>
            <person name="Vagvolgyi C."/>
            <person name="Papp T."/>
            <person name="Martin F.M."/>
            <person name="Miettinen O."/>
            <person name="Hibbett D.S."/>
            <person name="Nagy L.G."/>
        </authorList>
    </citation>
    <scope>NUCLEOTIDE SEQUENCE [LARGE SCALE GENOMIC DNA]</scope>
    <source>
        <strain evidence="1 2">NL-1719</strain>
    </source>
</reference>
<evidence type="ECO:0000313" key="1">
    <source>
        <dbReference type="EMBL" id="TFK69943.1"/>
    </source>
</evidence>
<evidence type="ECO:0000313" key="2">
    <source>
        <dbReference type="Proteomes" id="UP000308600"/>
    </source>
</evidence>
<name>A0ACD3AW18_9AGAR</name>